<proteinExistence type="predicted"/>
<evidence type="ECO:0000313" key="3">
    <source>
        <dbReference type="Proteomes" id="UP000324611"/>
    </source>
</evidence>
<feature type="transmembrane region" description="Helical" evidence="1">
    <location>
        <begin position="200"/>
        <end position="217"/>
    </location>
</feature>
<evidence type="ECO:0000313" key="2">
    <source>
        <dbReference type="EMBL" id="KAA2243477.1"/>
    </source>
</evidence>
<feature type="transmembrane region" description="Helical" evidence="1">
    <location>
        <begin position="7"/>
        <end position="27"/>
    </location>
</feature>
<organism evidence="2 3">
    <name type="scientific">Chitinophaga agrisoli</name>
    <dbReference type="NCBI Taxonomy" id="2607653"/>
    <lineage>
        <taxon>Bacteria</taxon>
        <taxon>Pseudomonadati</taxon>
        <taxon>Bacteroidota</taxon>
        <taxon>Chitinophagia</taxon>
        <taxon>Chitinophagales</taxon>
        <taxon>Chitinophagaceae</taxon>
        <taxon>Chitinophaga</taxon>
    </lineage>
</organism>
<comment type="caution">
    <text evidence="2">The sequence shown here is derived from an EMBL/GenBank/DDBJ whole genome shotgun (WGS) entry which is preliminary data.</text>
</comment>
<dbReference type="RefSeq" id="WP_149838352.1">
    <property type="nucleotide sequence ID" value="NZ_VUOC01000002.1"/>
</dbReference>
<dbReference type="EMBL" id="VUOC01000002">
    <property type="protein sequence ID" value="KAA2243477.1"/>
    <property type="molecule type" value="Genomic_DNA"/>
</dbReference>
<reference evidence="2 3" key="1">
    <citation type="submission" date="2019-09" db="EMBL/GenBank/DDBJ databases">
        <title>Chitinophaga ginsengihumi sp. nov., isolated from soil of ginseng rhizosphere.</title>
        <authorList>
            <person name="Lee J."/>
        </authorList>
    </citation>
    <scope>NUCLEOTIDE SEQUENCE [LARGE SCALE GENOMIC DNA]</scope>
    <source>
        <strain evidence="2 3">BN140078</strain>
    </source>
</reference>
<protein>
    <submittedName>
        <fullName evidence="2">Uncharacterized protein</fullName>
    </submittedName>
</protein>
<keyword evidence="1" id="KW-0472">Membrane</keyword>
<feature type="transmembrane region" description="Helical" evidence="1">
    <location>
        <begin position="368"/>
        <end position="389"/>
    </location>
</feature>
<feature type="transmembrane region" description="Helical" evidence="1">
    <location>
        <begin position="62"/>
        <end position="83"/>
    </location>
</feature>
<keyword evidence="3" id="KW-1185">Reference proteome</keyword>
<keyword evidence="1" id="KW-0812">Transmembrane</keyword>
<evidence type="ECO:0000256" key="1">
    <source>
        <dbReference type="SAM" id="Phobius"/>
    </source>
</evidence>
<accession>A0A5B2VZC4</accession>
<name>A0A5B2VZC4_9BACT</name>
<gene>
    <name evidence="2" type="ORF">F0L74_13360</name>
</gene>
<dbReference type="AlphaFoldDB" id="A0A5B2VZC4"/>
<keyword evidence="1" id="KW-1133">Transmembrane helix</keyword>
<dbReference type="Proteomes" id="UP000324611">
    <property type="component" value="Unassembled WGS sequence"/>
</dbReference>
<reference evidence="2 3" key="2">
    <citation type="submission" date="2019-09" db="EMBL/GenBank/DDBJ databases">
        <authorList>
            <person name="Jin C."/>
        </authorList>
    </citation>
    <scope>NUCLEOTIDE SEQUENCE [LARGE SCALE GENOMIC DNA]</scope>
    <source>
        <strain evidence="2 3">BN140078</strain>
    </source>
</reference>
<sequence length="413" mass="46855">MFGIVALDVAISLIFIYLLYSLLASIIQELIARAFNLRARLLTKALRRLLDNDSRSSWLGKLGQFTIFTWFYELIWSVVFFFLPYRNSPFLKKFYCEPGIRSLGEDLAASRPSYISPQLFSQTLLHLLRGPGYDSSTHEEAALVKQNLESGVPQLSNDTRSHLLNLLEDAQRDIGRFQAKVEQWFDEVMARTSGWYRKQIQVLLLIIGFIIAWQFNVDSIAITRILTKDKKARDEMVQMATTHVAQYGQWKDSMRQHMIIQTDTIHAGDSLIIRRDTIYQASPDLVMLDSLYRSMASDAADVQNILGIHRGPCRDTSDTTLAGVRARIDTLAAKLLSPAEQVKYRQAMQAAASRGVGCYTHPYQQNGWLIFVGWLITAMALSLGAPFWFDLLNKIVKVRTGGPQPGNVVEKKK</sequence>